<organism evidence="1 2">
    <name type="scientific">Amniculicola lignicola CBS 123094</name>
    <dbReference type="NCBI Taxonomy" id="1392246"/>
    <lineage>
        <taxon>Eukaryota</taxon>
        <taxon>Fungi</taxon>
        <taxon>Dikarya</taxon>
        <taxon>Ascomycota</taxon>
        <taxon>Pezizomycotina</taxon>
        <taxon>Dothideomycetes</taxon>
        <taxon>Pleosporomycetidae</taxon>
        <taxon>Pleosporales</taxon>
        <taxon>Amniculicolaceae</taxon>
        <taxon>Amniculicola</taxon>
    </lineage>
</organism>
<accession>A0A6A5X2K8</accession>
<evidence type="ECO:0000313" key="1">
    <source>
        <dbReference type="EMBL" id="KAF2005696.1"/>
    </source>
</evidence>
<dbReference type="EMBL" id="ML977562">
    <property type="protein sequence ID" value="KAF2005696.1"/>
    <property type="molecule type" value="Genomic_DNA"/>
</dbReference>
<dbReference type="Proteomes" id="UP000799779">
    <property type="component" value="Unassembled WGS sequence"/>
</dbReference>
<sequence length="200" mass="23178">MGWPVIGAADITPPHLLPCVAQLYVQLWFTERELPTNIFLIDFKIEVNTSVQLSAFRFLDFPVSIRDQIYTELLVTHLIEGKLMRYQKIPPNAILFVNGQFYVESRYIIYAKNLFVVVNSNCYNLRANPLRRPGQRIPFLHKNERGLINFKAEDVKQCPHFAMTLEIMSTGTSMRDSGYSRTFIISARYLPYLTKRIPDG</sequence>
<keyword evidence="2" id="KW-1185">Reference proteome</keyword>
<proteinExistence type="predicted"/>
<dbReference type="OrthoDB" id="2951834at2759"/>
<gene>
    <name evidence="1" type="ORF">P154DRAFT_570995</name>
</gene>
<dbReference type="AlphaFoldDB" id="A0A6A5X2K8"/>
<reference evidence="1" key="1">
    <citation type="journal article" date="2020" name="Stud. Mycol.">
        <title>101 Dothideomycetes genomes: a test case for predicting lifestyles and emergence of pathogens.</title>
        <authorList>
            <person name="Haridas S."/>
            <person name="Albert R."/>
            <person name="Binder M."/>
            <person name="Bloem J."/>
            <person name="Labutti K."/>
            <person name="Salamov A."/>
            <person name="Andreopoulos B."/>
            <person name="Baker S."/>
            <person name="Barry K."/>
            <person name="Bills G."/>
            <person name="Bluhm B."/>
            <person name="Cannon C."/>
            <person name="Castanera R."/>
            <person name="Culley D."/>
            <person name="Daum C."/>
            <person name="Ezra D."/>
            <person name="Gonzalez J."/>
            <person name="Henrissat B."/>
            <person name="Kuo A."/>
            <person name="Liang C."/>
            <person name="Lipzen A."/>
            <person name="Lutzoni F."/>
            <person name="Magnuson J."/>
            <person name="Mondo S."/>
            <person name="Nolan M."/>
            <person name="Ohm R."/>
            <person name="Pangilinan J."/>
            <person name="Park H.-J."/>
            <person name="Ramirez L."/>
            <person name="Alfaro M."/>
            <person name="Sun H."/>
            <person name="Tritt A."/>
            <person name="Yoshinaga Y."/>
            <person name="Zwiers L.-H."/>
            <person name="Turgeon B."/>
            <person name="Goodwin S."/>
            <person name="Spatafora J."/>
            <person name="Crous P."/>
            <person name="Grigoriev I."/>
        </authorList>
    </citation>
    <scope>NUCLEOTIDE SEQUENCE</scope>
    <source>
        <strain evidence="1">CBS 123094</strain>
    </source>
</reference>
<evidence type="ECO:0000313" key="2">
    <source>
        <dbReference type="Proteomes" id="UP000799779"/>
    </source>
</evidence>
<name>A0A6A5X2K8_9PLEO</name>
<protein>
    <submittedName>
        <fullName evidence="1">Uncharacterized protein</fullName>
    </submittedName>
</protein>